<dbReference type="Pfam" id="PF00990">
    <property type="entry name" value="GGDEF"/>
    <property type="match status" value="1"/>
</dbReference>
<dbReference type="NCBIfam" id="TIGR00254">
    <property type="entry name" value="GGDEF"/>
    <property type="match status" value="1"/>
</dbReference>
<dbReference type="InterPro" id="IPR029787">
    <property type="entry name" value="Nucleotide_cyclase"/>
</dbReference>
<keyword evidence="5" id="KW-1185">Reference proteome</keyword>
<feature type="domain" description="GGDEF" evidence="3">
    <location>
        <begin position="168"/>
        <end position="300"/>
    </location>
</feature>
<keyword evidence="4" id="KW-0548">Nucleotidyltransferase</keyword>
<dbReference type="InterPro" id="IPR025991">
    <property type="entry name" value="Chemoreceptor_zinc-bind_dom"/>
</dbReference>
<dbReference type="SUPFAM" id="SSF55073">
    <property type="entry name" value="Nucleotide cyclase"/>
    <property type="match status" value="1"/>
</dbReference>
<dbReference type="InterPro" id="IPR050469">
    <property type="entry name" value="Diguanylate_Cyclase"/>
</dbReference>
<reference evidence="4" key="1">
    <citation type="submission" date="2021-04" db="EMBL/GenBank/DDBJ databases">
        <title>Oceanospirillales bacteria with DddD are important DMSP degraders in coastal seawater.</title>
        <authorList>
            <person name="Liu J."/>
        </authorList>
    </citation>
    <scope>NUCLEOTIDE SEQUENCE</scope>
    <source>
        <strain evidence="4">GY6</strain>
    </source>
</reference>
<evidence type="ECO:0000256" key="1">
    <source>
        <dbReference type="ARBA" id="ARBA00012528"/>
    </source>
</evidence>
<evidence type="ECO:0000313" key="5">
    <source>
        <dbReference type="Proteomes" id="UP001059950"/>
    </source>
</evidence>
<dbReference type="PANTHER" id="PTHR45138:SF9">
    <property type="entry name" value="DIGUANYLATE CYCLASE DGCM-RELATED"/>
    <property type="match status" value="1"/>
</dbReference>
<dbReference type="InterPro" id="IPR000160">
    <property type="entry name" value="GGDEF_dom"/>
</dbReference>
<dbReference type="PROSITE" id="PS50887">
    <property type="entry name" value="GGDEF"/>
    <property type="match status" value="1"/>
</dbReference>
<comment type="catalytic activity">
    <reaction evidence="2">
        <text>2 GTP = 3',3'-c-di-GMP + 2 diphosphate</text>
        <dbReference type="Rhea" id="RHEA:24898"/>
        <dbReference type="ChEBI" id="CHEBI:33019"/>
        <dbReference type="ChEBI" id="CHEBI:37565"/>
        <dbReference type="ChEBI" id="CHEBI:58805"/>
        <dbReference type="EC" id="2.7.7.65"/>
    </reaction>
</comment>
<dbReference type="PANTHER" id="PTHR45138">
    <property type="entry name" value="REGULATORY COMPONENTS OF SENSORY TRANSDUCTION SYSTEM"/>
    <property type="match status" value="1"/>
</dbReference>
<dbReference type="SMART" id="SM00267">
    <property type="entry name" value="GGDEF"/>
    <property type="match status" value="1"/>
</dbReference>
<accession>A0ABY5GTT6</accession>
<evidence type="ECO:0000313" key="4">
    <source>
        <dbReference type="EMBL" id="UTW02301.1"/>
    </source>
</evidence>
<proteinExistence type="predicted"/>
<dbReference type="Proteomes" id="UP001059950">
    <property type="component" value="Chromosome"/>
</dbReference>
<organism evidence="4 5">
    <name type="scientific">Amphritea atlantica</name>
    <dbReference type="NCBI Taxonomy" id="355243"/>
    <lineage>
        <taxon>Bacteria</taxon>
        <taxon>Pseudomonadati</taxon>
        <taxon>Pseudomonadota</taxon>
        <taxon>Gammaproteobacteria</taxon>
        <taxon>Oceanospirillales</taxon>
        <taxon>Oceanospirillaceae</taxon>
        <taxon>Amphritea</taxon>
    </lineage>
</organism>
<dbReference type="Pfam" id="PF13682">
    <property type="entry name" value="CZB"/>
    <property type="match status" value="1"/>
</dbReference>
<sequence length="332" mass="38607">MIENQLESLHHDDFEQLATDIKQSLEAHRYWMQTITTALVTRQPIVESQFIAVDAHLHCCFGRWLTKILADELFQQGSFLKIEQYHKQLHDSARTVINQLNQHREINIDDFERFMRQQKEFFDMVMMLFEFSVFNKQQFDPTTRLMNRRSVDSVLANEFSRMQRADDYHCCIAMADIDHFKEVNDLWGHDVGDLLLSHTAKIFNDAIRRHDTVSRYGGEEFLFIFPDMQLQQAGSVVDRIRTKLAESPLSHHGNRLGVTASFGVTQLCRHCDIKGSVKRADIAMYAAKESGRNCTVTIDSQSVNGQTSYEHLNNEITELMRQHCHLVAPERN</sequence>
<protein>
    <recommendedName>
        <fullName evidence="1">diguanylate cyclase</fullName>
        <ecNumber evidence="1">2.7.7.65</ecNumber>
    </recommendedName>
</protein>
<dbReference type="InterPro" id="IPR043128">
    <property type="entry name" value="Rev_trsase/Diguanyl_cyclase"/>
</dbReference>
<evidence type="ECO:0000256" key="2">
    <source>
        <dbReference type="ARBA" id="ARBA00034247"/>
    </source>
</evidence>
<keyword evidence="4" id="KW-0808">Transferase</keyword>
<dbReference type="GO" id="GO:0052621">
    <property type="term" value="F:diguanylate cyclase activity"/>
    <property type="evidence" value="ECO:0007669"/>
    <property type="project" value="UniProtKB-EC"/>
</dbReference>
<evidence type="ECO:0000259" key="3">
    <source>
        <dbReference type="PROSITE" id="PS50887"/>
    </source>
</evidence>
<dbReference type="Gene3D" id="1.20.120.30">
    <property type="entry name" value="Aspartate receptor, ligand-binding domain"/>
    <property type="match status" value="1"/>
</dbReference>
<dbReference type="EMBL" id="CP073344">
    <property type="protein sequence ID" value="UTW02301.1"/>
    <property type="molecule type" value="Genomic_DNA"/>
</dbReference>
<dbReference type="EC" id="2.7.7.65" evidence="1"/>
<dbReference type="CDD" id="cd01949">
    <property type="entry name" value="GGDEF"/>
    <property type="match status" value="1"/>
</dbReference>
<dbReference type="Gene3D" id="3.30.70.270">
    <property type="match status" value="1"/>
</dbReference>
<name>A0ABY5GTT6_9GAMM</name>
<gene>
    <name evidence="4" type="ORF">KDX31_13150</name>
</gene>